<feature type="chain" id="PRO_5001493233" evidence="6">
    <location>
        <begin position="22"/>
        <end position="277"/>
    </location>
</feature>
<gene>
    <name evidence="8" type="ORF">Rumeso_00178</name>
</gene>
<keyword evidence="9" id="KW-1185">Reference proteome</keyword>
<keyword evidence="3 6" id="KW-0732">Signal</keyword>
<evidence type="ECO:0000256" key="2">
    <source>
        <dbReference type="ARBA" id="ARBA00010333"/>
    </source>
</evidence>
<dbReference type="STRING" id="442562.Rumeso_00178"/>
<accession>A0A017HX57</accession>
<evidence type="ECO:0000256" key="5">
    <source>
        <dbReference type="SAM" id="MobiDB-lite"/>
    </source>
</evidence>
<comment type="similarity">
    <text evidence="2 4">Belongs to the bacterial solute-binding protein 3 family.</text>
</comment>
<evidence type="ECO:0000313" key="8">
    <source>
        <dbReference type="EMBL" id="EYD78349.1"/>
    </source>
</evidence>
<dbReference type="Pfam" id="PF00497">
    <property type="entry name" value="SBP_bac_3"/>
    <property type="match status" value="1"/>
</dbReference>
<dbReference type="InterPro" id="IPR018313">
    <property type="entry name" value="SBP_3_CS"/>
</dbReference>
<dbReference type="GO" id="GO:0030313">
    <property type="term" value="C:cell envelope"/>
    <property type="evidence" value="ECO:0007669"/>
    <property type="project" value="UniProtKB-SubCell"/>
</dbReference>
<dbReference type="SUPFAM" id="SSF53850">
    <property type="entry name" value="Periplasmic binding protein-like II"/>
    <property type="match status" value="1"/>
</dbReference>
<feature type="domain" description="Solute-binding protein family 3/N-terminal" evidence="7">
    <location>
        <begin position="24"/>
        <end position="238"/>
    </location>
</feature>
<sequence length="277" mass="29206">MTMRNLILAAGLALAASGAWAQDTVRLATEGAYPPYNFINDQGQPDGFEIELGNALCERASLTCTWVTNDWDSIIPNLVSSNYDAIMAGMSITPERQEVIAFTQNYLPPAPSAYAALSPDADLEGGTIAVQSGTIQAAHIAESGAKPLEFATGEESVAAVQNGEADAVFADKDFLAPLVEAAGGELQFVSEDVSLGNGIGVGLRQSDTELKGKLDEVITAMKADGSLNELITKWFGPEAQNLRGLRRRRHRGLHPVTPDGAPTAGAPVPTKEDAPRS</sequence>
<dbReference type="InterPro" id="IPR001638">
    <property type="entry name" value="Solute-binding_3/MltF_N"/>
</dbReference>
<dbReference type="SMART" id="SM00062">
    <property type="entry name" value="PBPb"/>
    <property type="match status" value="1"/>
</dbReference>
<dbReference type="Gene3D" id="3.40.190.10">
    <property type="entry name" value="Periplasmic binding protein-like II"/>
    <property type="match status" value="2"/>
</dbReference>
<feature type="signal peptide" evidence="6">
    <location>
        <begin position="1"/>
        <end position="21"/>
    </location>
</feature>
<comment type="subcellular location">
    <subcellularLocation>
        <location evidence="1">Cell envelope</location>
    </subcellularLocation>
</comment>
<dbReference type="EMBL" id="AOSK01000005">
    <property type="protein sequence ID" value="EYD78349.1"/>
    <property type="molecule type" value="Genomic_DNA"/>
</dbReference>
<evidence type="ECO:0000259" key="7">
    <source>
        <dbReference type="SMART" id="SM00062"/>
    </source>
</evidence>
<evidence type="ECO:0000256" key="6">
    <source>
        <dbReference type="SAM" id="SignalP"/>
    </source>
</evidence>
<protein>
    <submittedName>
        <fullName evidence="8">His/Glu/Gln/Arg/opine family ABC transporter</fullName>
    </submittedName>
</protein>
<feature type="region of interest" description="Disordered" evidence="5">
    <location>
        <begin position="250"/>
        <end position="277"/>
    </location>
</feature>
<dbReference type="PANTHER" id="PTHR35936:SF19">
    <property type="entry name" value="AMINO-ACID-BINDING PROTEIN YXEM-RELATED"/>
    <property type="match status" value="1"/>
</dbReference>
<comment type="caution">
    <text evidence="8">The sequence shown here is derived from an EMBL/GenBank/DDBJ whole genome shotgun (WGS) entry which is preliminary data.</text>
</comment>
<dbReference type="HOGENOM" id="CLU_019602_18_0_5"/>
<proteinExistence type="inferred from homology"/>
<evidence type="ECO:0000256" key="3">
    <source>
        <dbReference type="ARBA" id="ARBA00022729"/>
    </source>
</evidence>
<evidence type="ECO:0000256" key="4">
    <source>
        <dbReference type="RuleBase" id="RU003744"/>
    </source>
</evidence>
<dbReference type="PROSITE" id="PS01039">
    <property type="entry name" value="SBP_BACTERIAL_3"/>
    <property type="match status" value="1"/>
</dbReference>
<organism evidence="8 9">
    <name type="scientific">Rubellimicrobium mesophilum DSM 19309</name>
    <dbReference type="NCBI Taxonomy" id="442562"/>
    <lineage>
        <taxon>Bacteria</taxon>
        <taxon>Pseudomonadati</taxon>
        <taxon>Pseudomonadota</taxon>
        <taxon>Alphaproteobacteria</taxon>
        <taxon>Rhodobacterales</taxon>
        <taxon>Roseobacteraceae</taxon>
        <taxon>Rubellimicrobium</taxon>
    </lineage>
</organism>
<dbReference type="PATRIC" id="fig|442562.3.peg.179"/>
<evidence type="ECO:0000256" key="1">
    <source>
        <dbReference type="ARBA" id="ARBA00004196"/>
    </source>
</evidence>
<dbReference type="PANTHER" id="PTHR35936">
    <property type="entry name" value="MEMBRANE-BOUND LYTIC MUREIN TRANSGLYCOSYLASE F"/>
    <property type="match status" value="1"/>
</dbReference>
<dbReference type="AlphaFoldDB" id="A0A017HX57"/>
<name>A0A017HX57_9RHOB</name>
<dbReference type="Proteomes" id="UP000019666">
    <property type="component" value="Unassembled WGS sequence"/>
</dbReference>
<reference evidence="8 9" key="1">
    <citation type="submission" date="2013-02" db="EMBL/GenBank/DDBJ databases">
        <authorList>
            <person name="Fiebig A."/>
            <person name="Goeker M."/>
            <person name="Klenk H.-P.P."/>
        </authorList>
    </citation>
    <scope>NUCLEOTIDE SEQUENCE [LARGE SCALE GENOMIC DNA]</scope>
    <source>
        <strain evidence="8 9">DSM 19309</strain>
    </source>
</reference>
<evidence type="ECO:0000313" key="9">
    <source>
        <dbReference type="Proteomes" id="UP000019666"/>
    </source>
</evidence>